<name>A0A8H2WKI3_9AGAM</name>
<feature type="signal peptide" evidence="9">
    <location>
        <begin position="1"/>
        <end position="37"/>
    </location>
</feature>
<feature type="domain" description="Glycoside hydrolase family 9" evidence="10">
    <location>
        <begin position="698"/>
        <end position="1133"/>
    </location>
</feature>
<sequence length="1136" mass="126518">MNLNLLFLSLSQFSRVMPRVLATSLLALHAAAQLVYAQNPENQANSIVPYTVPSEPRYDYAEVLHKSLLFYHAQRSGKLGPNRRLAWRGDSCFDCVGLNGEDLSGGYFEAANTMKWGLPLAWTLTQLSFNVHVFSEAMQSVNEYDEALEGIKWGTDYLVNCISSPDQFVGQFGVSAIGETDIDFGYFGPAEEYEMWAPRGIKRSEGIAYINSTNPSSEILGESSAALAAASVVFSNKDKEYSEKLRGHAIDLYNRAVKDQGSYMKSTHPNLQTVKSWYPSTIFEDELAWSAAWLYIATGDEQWRRTADEWIAKAGSHLGEYSWDEKLVGTHMLLFHQTKNETYKAAIEQFFNVFRAGGSIKQTAKGLSFFYGWGSLRYASNHGFIMMAYSKVIGYDNPNATWPIQYASQQINYALGDAGRSWVVGFGKDSPVRPYHKSSYNSFIDYPMRGQDNGAQGQDFLFSSTVNRFILYGALEGGPAWNDTFKDDRSAYEYTDEYHNPVTQDYNAGFTGLTAAMIDYYGHNKFKAFTDCGLDLGWSHPNASNPPQWPDNDCYHTCNTGCVKSTPNSTTETNPEQPASTGAAMASVTVQDTRFGKVKNGQEMTTDLCLIFVRDHVLGTNNRPAPTIKPWRVAGIFFRLSVPQPPPPHRIMTRLLPILALQALAALPRFALAAEQDPPNHANSTVPYTTPSTPKYNYAEVIHKSLLFYHSQRSGRLGPNRRLAWRGDSCLNCIGNYGEDLTGGYYEAANTMKWGLPLAWTITQLAWNVYAFPDGFKAVNEHDEALEGVKWGTDYLVNCIANKDQFVGQLGVSAVGKTDVDFGYFGPPEEYDMWVPMGLKHSDGIAYINSSNPSSEILGEAAAAMAATSLIFAEKDKAYSDGLLQHSIDLYNRATTYQGSYMKSTHPNLKTVKEWYPSSIYTDELAWAAAWLYAATKDENYRTAADGFIAKSADHNNEYSWDEKLPGVYTLLFTLTKNDTYKAGAEAFFKDYWPGGSIKQTAKGLAFLGSWGSLGYASATGFLMMNYAKTVGYHEAAANHSVSFSAQQLNYILGDCGRSWVVGFGEGSPIRPYHKSSYNSFIDYPMRGKDNGAQGEDFLNSKTVNRFILYGALEGGPAWDDTFKDDRSSYEYTDKF</sequence>
<dbReference type="GO" id="GO:0008810">
    <property type="term" value="F:cellulase activity"/>
    <property type="evidence" value="ECO:0007669"/>
    <property type="project" value="UniProtKB-EC"/>
</dbReference>
<dbReference type="GO" id="GO:0030245">
    <property type="term" value="P:cellulose catabolic process"/>
    <property type="evidence" value="ECO:0007669"/>
    <property type="project" value="UniProtKB-KW"/>
</dbReference>
<evidence type="ECO:0000313" key="11">
    <source>
        <dbReference type="EMBL" id="CAE6392040.1"/>
    </source>
</evidence>
<gene>
    <name evidence="11" type="ORF">RDB_LOCUS45044</name>
</gene>
<evidence type="ECO:0000259" key="10">
    <source>
        <dbReference type="Pfam" id="PF00759"/>
    </source>
</evidence>
<organism evidence="11 12">
    <name type="scientific">Rhizoctonia solani</name>
    <dbReference type="NCBI Taxonomy" id="456999"/>
    <lineage>
        <taxon>Eukaryota</taxon>
        <taxon>Fungi</taxon>
        <taxon>Dikarya</taxon>
        <taxon>Basidiomycota</taxon>
        <taxon>Agaricomycotina</taxon>
        <taxon>Agaricomycetes</taxon>
        <taxon>Cantharellales</taxon>
        <taxon>Ceratobasidiaceae</taxon>
        <taxon>Rhizoctonia</taxon>
    </lineage>
</organism>
<feature type="domain" description="Glycoside hydrolase family 9" evidence="10">
    <location>
        <begin position="60"/>
        <end position="513"/>
    </location>
</feature>
<dbReference type="EC" id="3.2.1.4" evidence="3"/>
<dbReference type="EMBL" id="CAJMWS010000292">
    <property type="protein sequence ID" value="CAE6392040.1"/>
    <property type="molecule type" value="Genomic_DNA"/>
</dbReference>
<comment type="caution">
    <text evidence="11">The sequence shown here is derived from an EMBL/GenBank/DDBJ whole genome shotgun (WGS) entry which is preliminary data.</text>
</comment>
<comment type="catalytic activity">
    <reaction evidence="1">
        <text>Endohydrolysis of (1-&gt;4)-beta-D-glucosidic linkages in cellulose, lichenin and cereal beta-D-glucans.</text>
        <dbReference type="EC" id="3.2.1.4"/>
    </reaction>
</comment>
<keyword evidence="8" id="KW-0624">Polysaccharide degradation</keyword>
<evidence type="ECO:0000256" key="6">
    <source>
        <dbReference type="ARBA" id="ARBA00023277"/>
    </source>
</evidence>
<dbReference type="Pfam" id="PF00759">
    <property type="entry name" value="Glyco_hydro_9"/>
    <property type="match status" value="2"/>
</dbReference>
<dbReference type="PANTHER" id="PTHR22298">
    <property type="entry name" value="ENDO-1,4-BETA-GLUCANASE"/>
    <property type="match status" value="1"/>
</dbReference>
<reference evidence="11" key="1">
    <citation type="submission" date="2021-01" db="EMBL/GenBank/DDBJ databases">
        <authorList>
            <person name="Kaushik A."/>
        </authorList>
    </citation>
    <scope>NUCLEOTIDE SEQUENCE</scope>
    <source>
        <strain evidence="11">AG1-1C</strain>
    </source>
</reference>
<evidence type="ECO:0000313" key="12">
    <source>
        <dbReference type="Proteomes" id="UP000663846"/>
    </source>
</evidence>
<comment type="similarity">
    <text evidence="2">Belongs to the glycosyl hydrolase 9 (cellulase E) family.</text>
</comment>
<evidence type="ECO:0000256" key="7">
    <source>
        <dbReference type="ARBA" id="ARBA00023295"/>
    </source>
</evidence>
<evidence type="ECO:0000256" key="2">
    <source>
        <dbReference type="ARBA" id="ARBA00007072"/>
    </source>
</evidence>
<evidence type="ECO:0000256" key="8">
    <source>
        <dbReference type="ARBA" id="ARBA00023326"/>
    </source>
</evidence>
<dbReference type="Proteomes" id="UP000663846">
    <property type="component" value="Unassembled WGS sequence"/>
</dbReference>
<keyword evidence="6" id="KW-0119">Carbohydrate metabolism</keyword>
<dbReference type="AlphaFoldDB" id="A0A8H2WKI3"/>
<evidence type="ECO:0000256" key="4">
    <source>
        <dbReference type="ARBA" id="ARBA00022801"/>
    </source>
</evidence>
<keyword evidence="9" id="KW-0732">Signal</keyword>
<dbReference type="InterPro" id="IPR012341">
    <property type="entry name" value="6hp_glycosidase-like_sf"/>
</dbReference>
<dbReference type="SUPFAM" id="SSF48208">
    <property type="entry name" value="Six-hairpin glycosidases"/>
    <property type="match status" value="2"/>
</dbReference>
<proteinExistence type="inferred from homology"/>
<protein>
    <recommendedName>
        <fullName evidence="3">cellulase</fullName>
        <ecNumber evidence="3">3.2.1.4</ecNumber>
    </recommendedName>
</protein>
<keyword evidence="4" id="KW-0378">Hydrolase</keyword>
<evidence type="ECO:0000256" key="1">
    <source>
        <dbReference type="ARBA" id="ARBA00000966"/>
    </source>
</evidence>
<dbReference type="InterPro" id="IPR001701">
    <property type="entry name" value="Glyco_hydro_9"/>
</dbReference>
<keyword evidence="7" id="KW-0326">Glycosidase</keyword>
<feature type="chain" id="PRO_5033989642" description="cellulase" evidence="9">
    <location>
        <begin position="38"/>
        <end position="1136"/>
    </location>
</feature>
<dbReference type="InterPro" id="IPR008928">
    <property type="entry name" value="6-hairpin_glycosidase_sf"/>
</dbReference>
<evidence type="ECO:0000256" key="9">
    <source>
        <dbReference type="SAM" id="SignalP"/>
    </source>
</evidence>
<dbReference type="Gene3D" id="1.50.10.10">
    <property type="match status" value="2"/>
</dbReference>
<keyword evidence="5" id="KW-0136">Cellulose degradation</keyword>
<evidence type="ECO:0000256" key="5">
    <source>
        <dbReference type="ARBA" id="ARBA00023001"/>
    </source>
</evidence>
<evidence type="ECO:0000256" key="3">
    <source>
        <dbReference type="ARBA" id="ARBA00012601"/>
    </source>
</evidence>
<accession>A0A8H2WKI3</accession>